<protein>
    <submittedName>
        <fullName evidence="2">Phosphoheptose isomerase</fullName>
    </submittedName>
</protein>
<accession>A0A0G1FX93</accession>
<dbReference type="AlphaFoldDB" id="A0A0G1FX93"/>
<dbReference type="PANTHER" id="PTHR30390">
    <property type="entry name" value="SEDOHEPTULOSE 7-PHOSPHATE ISOMERASE / DNAA INITIATOR-ASSOCIATING FACTOR FOR REPLICATION INITIATION"/>
    <property type="match status" value="1"/>
</dbReference>
<gene>
    <name evidence="2" type="ORF">UV68_C0070G0002</name>
</gene>
<dbReference type="PROSITE" id="PS51464">
    <property type="entry name" value="SIS"/>
    <property type="match status" value="1"/>
</dbReference>
<dbReference type="GO" id="GO:0097367">
    <property type="term" value="F:carbohydrate derivative binding"/>
    <property type="evidence" value="ECO:0007669"/>
    <property type="project" value="InterPro"/>
</dbReference>
<dbReference type="GO" id="GO:0016853">
    <property type="term" value="F:isomerase activity"/>
    <property type="evidence" value="ECO:0007669"/>
    <property type="project" value="UniProtKB-KW"/>
</dbReference>
<dbReference type="Proteomes" id="UP000033980">
    <property type="component" value="Unassembled WGS sequence"/>
</dbReference>
<evidence type="ECO:0000313" key="3">
    <source>
        <dbReference type="Proteomes" id="UP000033980"/>
    </source>
</evidence>
<evidence type="ECO:0000259" key="1">
    <source>
        <dbReference type="PROSITE" id="PS51464"/>
    </source>
</evidence>
<feature type="domain" description="SIS" evidence="1">
    <location>
        <begin position="36"/>
        <end position="197"/>
    </location>
</feature>
<dbReference type="EMBL" id="LCFK01000070">
    <property type="protein sequence ID" value="KKS91398.1"/>
    <property type="molecule type" value="Genomic_DNA"/>
</dbReference>
<comment type="caution">
    <text evidence="2">The sequence shown here is derived from an EMBL/GenBank/DDBJ whole genome shotgun (WGS) entry which is preliminary data.</text>
</comment>
<keyword evidence="2" id="KW-0413">Isomerase</keyword>
<dbReference type="InterPro" id="IPR035461">
    <property type="entry name" value="GmhA/DiaA"/>
</dbReference>
<sequence length="197" mass="21650">MNIRKNLEKHLKESIKVKRLLLDLCMDDVERVAKMLIETYWKYGGTVYLMGNGGSSCDAQHFAEELISAFETRERWSLPARVLSDNGAVITAIGNDFGFENIFSRQIEGAVGPGDLVIALSTSGNSENVLRAVRVAKERGARVVGFTGKDGGLLAHEVDVAIIVPSRSTAHIQECHITIAHAICDLLDKSFFSDNEE</sequence>
<dbReference type="SUPFAM" id="SSF53697">
    <property type="entry name" value="SIS domain"/>
    <property type="match status" value="1"/>
</dbReference>
<name>A0A0G1FX93_9BACT</name>
<dbReference type="Gene3D" id="3.40.50.10490">
    <property type="entry name" value="Glucose-6-phosphate isomerase like protein, domain 1"/>
    <property type="match status" value="1"/>
</dbReference>
<dbReference type="GO" id="GO:1901135">
    <property type="term" value="P:carbohydrate derivative metabolic process"/>
    <property type="evidence" value="ECO:0007669"/>
    <property type="project" value="InterPro"/>
</dbReference>
<reference evidence="2 3" key="1">
    <citation type="journal article" date="2015" name="Nature">
        <title>rRNA introns, odd ribosomes, and small enigmatic genomes across a large radiation of phyla.</title>
        <authorList>
            <person name="Brown C.T."/>
            <person name="Hug L.A."/>
            <person name="Thomas B.C."/>
            <person name="Sharon I."/>
            <person name="Castelle C.J."/>
            <person name="Singh A."/>
            <person name="Wilkins M.J."/>
            <person name="Williams K.H."/>
            <person name="Banfield J.F."/>
        </authorList>
    </citation>
    <scope>NUCLEOTIDE SEQUENCE [LARGE SCALE GENOMIC DNA]</scope>
</reference>
<dbReference type="InterPro" id="IPR050099">
    <property type="entry name" value="SIS_GmhA/DiaA_subfam"/>
</dbReference>
<evidence type="ECO:0000313" key="2">
    <source>
        <dbReference type="EMBL" id="KKS91398.1"/>
    </source>
</evidence>
<dbReference type="InterPro" id="IPR046348">
    <property type="entry name" value="SIS_dom_sf"/>
</dbReference>
<dbReference type="InterPro" id="IPR001347">
    <property type="entry name" value="SIS_dom"/>
</dbReference>
<organism evidence="2 3">
    <name type="scientific">Candidatus Collierbacteria bacterium GW2011_GWC2_43_12</name>
    <dbReference type="NCBI Taxonomy" id="1618390"/>
    <lineage>
        <taxon>Bacteria</taxon>
        <taxon>Candidatus Collieribacteriota</taxon>
    </lineage>
</organism>
<dbReference type="CDD" id="cd05006">
    <property type="entry name" value="SIS_GmhA"/>
    <property type="match status" value="1"/>
</dbReference>
<dbReference type="Pfam" id="PF13580">
    <property type="entry name" value="SIS_2"/>
    <property type="match status" value="1"/>
</dbReference>
<proteinExistence type="predicted"/>